<keyword evidence="3" id="KW-1185">Reference proteome</keyword>
<comment type="caution">
    <text evidence="2">The sequence shown here is derived from an EMBL/GenBank/DDBJ whole genome shotgun (WGS) entry which is preliminary data.</text>
</comment>
<dbReference type="RefSeq" id="WP_191770900.1">
    <property type="nucleotide sequence ID" value="NZ_JACSQS010000010.1"/>
</dbReference>
<dbReference type="Proteomes" id="UP000636938">
    <property type="component" value="Unassembled WGS sequence"/>
</dbReference>
<evidence type="ECO:0000256" key="1">
    <source>
        <dbReference type="SAM" id="SignalP"/>
    </source>
</evidence>
<gene>
    <name evidence="2" type="ORF">H9654_11200</name>
</gene>
<protein>
    <submittedName>
        <fullName evidence="2">Uncharacterized protein</fullName>
    </submittedName>
</protein>
<evidence type="ECO:0000313" key="3">
    <source>
        <dbReference type="Proteomes" id="UP000636938"/>
    </source>
</evidence>
<dbReference type="EMBL" id="JACSQS010000010">
    <property type="protein sequence ID" value="MBD7954764.1"/>
    <property type="molecule type" value="Genomic_DNA"/>
</dbReference>
<evidence type="ECO:0000313" key="2">
    <source>
        <dbReference type="EMBL" id="MBD7954764.1"/>
    </source>
</evidence>
<accession>A0A8X8FUU5</accession>
<dbReference type="AlphaFoldDB" id="A0A8X8FUU5"/>
<reference evidence="2 3" key="1">
    <citation type="submission" date="2020-08" db="EMBL/GenBank/DDBJ databases">
        <title>A Genomic Blueprint of the Chicken Gut Microbiome.</title>
        <authorList>
            <person name="Gilroy R."/>
            <person name="Ravi A."/>
            <person name="Getino M."/>
            <person name="Pursley I."/>
            <person name="Horton D.L."/>
            <person name="Alikhan N.-F."/>
            <person name="Baker D."/>
            <person name="Gharbi K."/>
            <person name="Hall N."/>
            <person name="Watson M."/>
            <person name="Adriaenssens E.M."/>
            <person name="Foster-Nyarko E."/>
            <person name="Jarju S."/>
            <person name="Secka A."/>
            <person name="Antonio M."/>
            <person name="Oren A."/>
            <person name="Chaudhuri R."/>
            <person name="La Ragione R.M."/>
            <person name="Hildebrand F."/>
            <person name="Pallen M.J."/>
        </authorList>
    </citation>
    <scope>NUCLEOTIDE SEQUENCE [LARGE SCALE GENOMIC DNA]</scope>
    <source>
        <strain evidence="2 3">Sa5BUN4</strain>
    </source>
</reference>
<feature type="chain" id="PRO_5036465131" evidence="1">
    <location>
        <begin position="24"/>
        <end position="250"/>
    </location>
</feature>
<proteinExistence type="predicted"/>
<feature type="signal peptide" evidence="1">
    <location>
        <begin position="1"/>
        <end position="23"/>
    </location>
</feature>
<organism evidence="2 3">
    <name type="scientific">Stenotrophomonas lacuserhaii</name>
    <dbReference type="NCBI Taxonomy" id="2760084"/>
    <lineage>
        <taxon>Bacteria</taxon>
        <taxon>Pseudomonadati</taxon>
        <taxon>Pseudomonadota</taxon>
        <taxon>Gammaproteobacteria</taxon>
        <taxon>Lysobacterales</taxon>
        <taxon>Lysobacteraceae</taxon>
        <taxon>Stenotrophomonas</taxon>
    </lineage>
</organism>
<keyword evidence="1" id="KW-0732">Signal</keyword>
<sequence>MKISILILAVMSCGACPKASAQAAPNVHAVGQWLRDLTEEGVARQQDALLQDAPSAEGAYVVQSIADLDAPPIVKTHFQDEAVARHTGVMTVATGTIPSVAALTAQTPVRVLSDQMLRERLPVPPAGIAGTPLRAARLVNTDWWGTRSGINATGLSRINLLEGTGFIEFSEDSYRLGTGKIIQFKEALNATVGNTPAMSHMERSVDGRGMAVLSWVTPEKSFQLRLVTDDGASIEKGAELLMQIAEGIDR</sequence>
<name>A0A8X8FUU5_9GAMM</name>